<protein>
    <submittedName>
        <fullName evidence="1">GxxExxY protein</fullName>
    </submittedName>
</protein>
<dbReference type="OrthoDB" id="9798792at2"/>
<dbReference type="NCBIfam" id="TIGR04256">
    <property type="entry name" value="GxxExxY"/>
    <property type="match status" value="1"/>
</dbReference>
<dbReference type="Pfam" id="PF13366">
    <property type="entry name" value="PDDEXK_3"/>
    <property type="match status" value="1"/>
</dbReference>
<evidence type="ECO:0000313" key="1">
    <source>
        <dbReference type="EMBL" id="SKA11254.1"/>
    </source>
</evidence>
<accession>A0A1T4R5C2</accession>
<name>A0A1T4R5C2_9BACT</name>
<dbReference type="Proteomes" id="UP000190102">
    <property type="component" value="Unassembled WGS sequence"/>
</dbReference>
<dbReference type="InterPro" id="IPR026350">
    <property type="entry name" value="GxxExxY"/>
</dbReference>
<reference evidence="2" key="1">
    <citation type="submission" date="2017-02" db="EMBL/GenBank/DDBJ databases">
        <authorList>
            <person name="Varghese N."/>
            <person name="Submissions S."/>
        </authorList>
    </citation>
    <scope>NUCLEOTIDE SEQUENCE [LARGE SCALE GENOMIC DNA]</scope>
    <source>
        <strain evidence="2">ATCC BAA-34</strain>
    </source>
</reference>
<dbReference type="STRING" id="115783.SAMN02745119_02710"/>
<keyword evidence="2" id="KW-1185">Reference proteome</keyword>
<sequence length="84" mass="9635">MDELIYREEVFKIIGAAIEVHKVLGSGFLEAVYQEALEHELSLRLVPFVSQQSLEIQYKDKLLTKSYIADIVCFDKIIVVTLPH</sequence>
<gene>
    <name evidence="1" type="ORF">SAMN02745119_02710</name>
</gene>
<organism evidence="1 2">
    <name type="scientific">Trichlorobacter thiogenes</name>
    <dbReference type="NCBI Taxonomy" id="115783"/>
    <lineage>
        <taxon>Bacteria</taxon>
        <taxon>Pseudomonadati</taxon>
        <taxon>Thermodesulfobacteriota</taxon>
        <taxon>Desulfuromonadia</taxon>
        <taxon>Geobacterales</taxon>
        <taxon>Geobacteraceae</taxon>
        <taxon>Trichlorobacter</taxon>
    </lineage>
</organism>
<dbReference type="EMBL" id="FUWR01000017">
    <property type="protein sequence ID" value="SKA11254.1"/>
    <property type="molecule type" value="Genomic_DNA"/>
</dbReference>
<dbReference type="RefSeq" id="WP_078790952.1">
    <property type="nucleotide sequence ID" value="NZ_FUWR01000017.1"/>
</dbReference>
<proteinExistence type="predicted"/>
<dbReference type="AlphaFoldDB" id="A0A1T4R5C2"/>
<evidence type="ECO:0000313" key="2">
    <source>
        <dbReference type="Proteomes" id="UP000190102"/>
    </source>
</evidence>